<dbReference type="InterPro" id="IPR010520">
    <property type="entry name" value="FrsA-like"/>
</dbReference>
<dbReference type="Proteomes" id="UP001139011">
    <property type="component" value="Unassembled WGS sequence"/>
</dbReference>
<dbReference type="InterPro" id="IPR029058">
    <property type="entry name" value="AB_hydrolase_fold"/>
</dbReference>
<proteinExistence type="predicted"/>
<comment type="caution">
    <text evidence="1">The sequence shown here is derived from an EMBL/GenBank/DDBJ whole genome shotgun (WGS) entry which is preliminary data.</text>
</comment>
<reference evidence="1" key="1">
    <citation type="submission" date="2021-09" db="EMBL/GenBank/DDBJ databases">
        <title>Genome analysis of Fictibacillus sp. KIGAM418 isolated from marine sediment.</title>
        <authorList>
            <person name="Seo M.-J."/>
            <person name="Cho E.-S."/>
            <person name="Hwang C.Y."/>
        </authorList>
    </citation>
    <scope>NUCLEOTIDE SEQUENCE</scope>
    <source>
        <strain evidence="1">KIGAM418</strain>
    </source>
</reference>
<sequence>MANERFVELENQGKLAGILHIPEGLQSACPLVIYCPGKNGERYEVHRLAVKFARQLAEQGIATLRFDYYGMGLSDGFYHDMTTTTKVSNIEMAYRYAKTLEFVDQKKVAYLGFSDGARMALMAANRTNVTNLLIWSPLFNEYGGNYPNAKKPRFIRHKTQPNKLVMPWAGLWNSLDFYKDLQGMDILHELNQYVGNSLLVFGGNDPLVEEEKEYLDTSNIPLYQNADVHRTHTIAGAGHLFTSESLEHQLMGVSGAWLREHLMHL</sequence>
<keyword evidence="1" id="KW-0378">Hydrolase</keyword>
<dbReference type="EMBL" id="JAIWJX010000004">
    <property type="protein sequence ID" value="MCK6259461.1"/>
    <property type="molecule type" value="Genomic_DNA"/>
</dbReference>
<dbReference type="Gene3D" id="3.40.50.1820">
    <property type="entry name" value="alpha/beta hydrolase"/>
    <property type="match status" value="1"/>
</dbReference>
<dbReference type="RefSeq" id="WP_248254829.1">
    <property type="nucleotide sequence ID" value="NZ_JAIWJX010000004.1"/>
</dbReference>
<name>A0A9X1XF07_9BACL</name>
<evidence type="ECO:0000313" key="1">
    <source>
        <dbReference type="EMBL" id="MCK6259461.1"/>
    </source>
</evidence>
<gene>
    <name evidence="1" type="ORF">LCY76_23090</name>
</gene>
<dbReference type="InterPro" id="IPR053145">
    <property type="entry name" value="AB_hydrolase_Est10"/>
</dbReference>
<dbReference type="GO" id="GO:0052689">
    <property type="term" value="F:carboxylic ester hydrolase activity"/>
    <property type="evidence" value="ECO:0007669"/>
    <property type="project" value="TreeGrafter"/>
</dbReference>
<protein>
    <submittedName>
        <fullName evidence="1">Alpha/beta hydrolase</fullName>
    </submittedName>
</protein>
<evidence type="ECO:0000313" key="2">
    <source>
        <dbReference type="Proteomes" id="UP001139011"/>
    </source>
</evidence>
<dbReference type="Pfam" id="PF06500">
    <property type="entry name" value="FrsA-like"/>
    <property type="match status" value="1"/>
</dbReference>
<dbReference type="AlphaFoldDB" id="A0A9X1XF07"/>
<accession>A0A9X1XF07</accession>
<dbReference type="PANTHER" id="PTHR43265">
    <property type="entry name" value="ESTERASE ESTD"/>
    <property type="match status" value="1"/>
</dbReference>
<organism evidence="1 2">
    <name type="scientific">Fictibacillus marinisediminis</name>
    <dbReference type="NCBI Taxonomy" id="2878389"/>
    <lineage>
        <taxon>Bacteria</taxon>
        <taxon>Bacillati</taxon>
        <taxon>Bacillota</taxon>
        <taxon>Bacilli</taxon>
        <taxon>Bacillales</taxon>
        <taxon>Fictibacillaceae</taxon>
        <taxon>Fictibacillus</taxon>
    </lineage>
</organism>
<keyword evidence="2" id="KW-1185">Reference proteome</keyword>
<dbReference type="SUPFAM" id="SSF53474">
    <property type="entry name" value="alpha/beta-Hydrolases"/>
    <property type="match status" value="1"/>
</dbReference>
<dbReference type="PANTHER" id="PTHR43265:SF1">
    <property type="entry name" value="ESTERASE ESTD"/>
    <property type="match status" value="1"/>
</dbReference>